<evidence type="ECO:0000313" key="4">
    <source>
        <dbReference type="Proteomes" id="UP000005508"/>
    </source>
</evidence>
<keyword evidence="1" id="KW-0175">Coiled coil</keyword>
<sequence length="189" mass="22626">MNSISIRHLKQSLQHFFEHYDAQKEETVYAKFSTNLFTENRQKTAFYFQQIEQTFACLEQVEAGNLEALQFYSQKLSAQCTALSDALTRQQQNDQRFPRKTKEEEPEPADKRRHPVHRLPLRERLAKYYDYLASFNEKIQLEQDTLEKAQREGRLVNKQTLEQLEQRRARCLEAIDVLEDYLVFMEKQK</sequence>
<dbReference type="Gene3D" id="1.20.1270.340">
    <property type="match status" value="1"/>
</dbReference>
<dbReference type="InterPro" id="IPR038338">
    <property type="entry name" value="PriC_sf"/>
</dbReference>
<dbReference type="SMR" id="G4AAW4"/>
<feature type="coiled-coil region" evidence="1">
    <location>
        <begin position="132"/>
        <end position="181"/>
    </location>
</feature>
<dbReference type="Proteomes" id="UP000005508">
    <property type="component" value="Unassembled WGS sequence"/>
</dbReference>
<evidence type="ECO:0000256" key="2">
    <source>
        <dbReference type="SAM" id="MobiDB-lite"/>
    </source>
</evidence>
<organism evidence="3 4">
    <name type="scientific">Aggregatibacter actinomycetemcomitans serotype e str. SC1083</name>
    <dbReference type="NCBI Taxonomy" id="907488"/>
    <lineage>
        <taxon>Bacteria</taxon>
        <taxon>Pseudomonadati</taxon>
        <taxon>Pseudomonadota</taxon>
        <taxon>Gammaproteobacteria</taxon>
        <taxon>Pasteurellales</taxon>
        <taxon>Pasteurellaceae</taxon>
        <taxon>Aggregatibacter</taxon>
    </lineage>
</organism>
<reference evidence="3 4" key="1">
    <citation type="submission" date="2010-10" db="EMBL/GenBank/DDBJ databases">
        <authorList>
            <person name="Chen C."/>
            <person name="Kittichotirat W."/>
            <person name="Asikainen S."/>
            <person name="Bumgarner R."/>
        </authorList>
    </citation>
    <scope>NUCLEOTIDE SEQUENCE [LARGE SCALE GENOMIC DNA]</scope>
    <source>
        <strain evidence="3 4">SC1083</strain>
    </source>
</reference>
<dbReference type="InterPro" id="IPR010890">
    <property type="entry name" value="PriC"/>
</dbReference>
<protein>
    <submittedName>
        <fullName evidence="3">Ribonuclease T</fullName>
    </submittedName>
</protein>
<dbReference type="EMBL" id="AEJM01000041">
    <property type="protein sequence ID" value="EGY32726.1"/>
    <property type="molecule type" value="Genomic_DNA"/>
</dbReference>
<gene>
    <name evidence="3" type="ORF">SC1083_1994</name>
</gene>
<dbReference type="PATRIC" id="fig|907488.3.peg.1952"/>
<name>G4AAW4_AGGAC</name>
<feature type="region of interest" description="Disordered" evidence="2">
    <location>
        <begin position="89"/>
        <end position="117"/>
    </location>
</feature>
<evidence type="ECO:0000256" key="1">
    <source>
        <dbReference type="SAM" id="Coils"/>
    </source>
</evidence>
<dbReference type="AlphaFoldDB" id="G4AAW4"/>
<dbReference type="Pfam" id="PF07445">
    <property type="entry name" value="PriC"/>
    <property type="match status" value="1"/>
</dbReference>
<comment type="caution">
    <text evidence="3">The sequence shown here is derived from an EMBL/GenBank/DDBJ whole genome shotgun (WGS) entry which is preliminary data.</text>
</comment>
<accession>G4AAW4</accession>
<evidence type="ECO:0000313" key="3">
    <source>
        <dbReference type="EMBL" id="EGY32726.1"/>
    </source>
</evidence>
<dbReference type="RefSeq" id="WP_005559157.1">
    <property type="nucleotide sequence ID" value="NZ_AEJM01000041.1"/>
</dbReference>
<proteinExistence type="predicted"/>